<dbReference type="Pfam" id="PF18433">
    <property type="entry name" value="DUF5610"/>
    <property type="match status" value="1"/>
</dbReference>
<evidence type="ECO:0000259" key="2">
    <source>
        <dbReference type="Pfam" id="PF18433"/>
    </source>
</evidence>
<proteinExistence type="predicted"/>
<feature type="region of interest" description="Disordered" evidence="1">
    <location>
        <begin position="1"/>
        <end position="45"/>
    </location>
</feature>
<protein>
    <submittedName>
        <fullName evidence="3">DUF5610 domain-containing protein</fullName>
    </submittedName>
</protein>
<evidence type="ECO:0000256" key="1">
    <source>
        <dbReference type="SAM" id="MobiDB-lite"/>
    </source>
</evidence>
<organism evidence="3 4">
    <name type="scientific">Thalassomonas viridans</name>
    <dbReference type="NCBI Taxonomy" id="137584"/>
    <lineage>
        <taxon>Bacteria</taxon>
        <taxon>Pseudomonadati</taxon>
        <taxon>Pseudomonadota</taxon>
        <taxon>Gammaproteobacteria</taxon>
        <taxon>Alteromonadales</taxon>
        <taxon>Colwelliaceae</taxon>
        <taxon>Thalassomonas</taxon>
    </lineage>
</organism>
<accession>A0AAE9Z6D7</accession>
<dbReference type="KEGG" id="tvd:SG34_012390"/>
<dbReference type="AlphaFoldDB" id="A0AAE9Z6D7"/>
<evidence type="ECO:0000313" key="4">
    <source>
        <dbReference type="Proteomes" id="UP000032352"/>
    </source>
</evidence>
<feature type="domain" description="DUF5610" evidence="2">
    <location>
        <begin position="85"/>
        <end position="182"/>
    </location>
</feature>
<dbReference type="Proteomes" id="UP000032352">
    <property type="component" value="Chromosome"/>
</dbReference>
<dbReference type="InterPro" id="IPR041651">
    <property type="entry name" value="DUF5610"/>
</dbReference>
<reference evidence="3 4" key="2">
    <citation type="journal article" date="2022" name="Mar. Drugs">
        <title>Bioassay-Guided Fractionation Leads to the Detection of Cholic Acid Generated by the Rare Thalassomonas sp.</title>
        <authorList>
            <person name="Pheiffer F."/>
            <person name="Schneider Y.K."/>
            <person name="Hansen E.H."/>
            <person name="Andersen J.H."/>
            <person name="Isaksson J."/>
            <person name="Busche T."/>
            <person name="R C."/>
            <person name="Kalinowski J."/>
            <person name="Zyl L.V."/>
            <person name="Trindade M."/>
        </authorList>
    </citation>
    <scope>NUCLEOTIDE SEQUENCE [LARGE SCALE GENOMIC DNA]</scope>
    <source>
        <strain evidence="3 4">XOM25</strain>
    </source>
</reference>
<gene>
    <name evidence="3" type="ORF">SG34_012390</name>
</gene>
<sequence length="408" mass="44932">MNIKPLDQPINRPLTKGQNSAQVKGGGEHKADKLSARQDEVSAGVSSQHKLRLGVQSLMSALKSNVSMGDSFHFSFESRQSFQLSEKQTRQLDKMEIEPFSFDFEAVADNVMEFVSSGIMLAKADGADDEKLADMLSQARSGIDQGFGMAREELEGLGMMTEELEQGIDKSYDLLQSDLDDFEQELFGNAPSVGRENGGLAAGDLLSQQLNLLEQEQGTINIQTRDGDSVNIHFGSLMTLDQQSVQQQGLFSREINFSQSQSFSLQIEGELDEEELEAISSLVNDIGKLAGNFFGGDIEKAWQQANELGFDDQQVAQVSFNFQEVKQVAVTEHYGRVPQQYESPFATISPYLKDLDSAANLMDNLFQGDNLKELMGSVAEQVLADADDAFNGSEQFVNFNQRLLDALG</sequence>
<reference evidence="3 4" key="1">
    <citation type="journal article" date="2015" name="Genome Announc.">
        <title>Draft Genome Sequences of Marine Isolates of Thalassomonas viridans and Thalassomonas actiniarum.</title>
        <authorList>
            <person name="Olonade I."/>
            <person name="van Zyl L.J."/>
            <person name="Trindade M."/>
        </authorList>
    </citation>
    <scope>NUCLEOTIDE SEQUENCE [LARGE SCALE GENOMIC DNA]</scope>
    <source>
        <strain evidence="3 4">XOM25</strain>
    </source>
</reference>
<keyword evidence="4" id="KW-1185">Reference proteome</keyword>
<dbReference type="RefSeq" id="WP_044841867.1">
    <property type="nucleotide sequence ID" value="NZ_CP059733.1"/>
</dbReference>
<feature type="compositionally biased region" description="Basic and acidic residues" evidence="1">
    <location>
        <begin position="26"/>
        <end position="40"/>
    </location>
</feature>
<name>A0AAE9Z6D7_9GAMM</name>
<dbReference type="Gene3D" id="1.10.132.90">
    <property type="match status" value="1"/>
</dbReference>
<dbReference type="EMBL" id="CP059733">
    <property type="protein sequence ID" value="WDE07611.1"/>
    <property type="molecule type" value="Genomic_DNA"/>
</dbReference>
<evidence type="ECO:0000313" key="3">
    <source>
        <dbReference type="EMBL" id="WDE07611.1"/>
    </source>
</evidence>